<dbReference type="OrthoDB" id="4476615at2"/>
<dbReference type="Pfam" id="PF07087">
    <property type="entry name" value="DUF1353"/>
    <property type="match status" value="1"/>
</dbReference>
<feature type="transmembrane region" description="Helical" evidence="2">
    <location>
        <begin position="200"/>
        <end position="226"/>
    </location>
</feature>
<name>A0A4Q7LST4_9MICO</name>
<sequence>MPFETTEGAPLTALPLVYRRGRFFQVAEAFQYREPVSGAVTRIPAHDLSAPPTSGNSTDFASVPPFLWGLIANYGPQTLPAVMHDSEVTAVLETPATERLARRRQADERFRIALVDEGVHLLRARVMWAAVGLESWLRHGGWRGRALIAQVALGALLLVAMVPLAVIASPWWMLALLLPAALAPVFWLRDVGLVVAASYLGALYLPLVAGAYAAAGVETVIANVVWLVSGRRGPRPTAEPTPAWRDEYLRERPAPR</sequence>
<evidence type="ECO:0000256" key="1">
    <source>
        <dbReference type="SAM" id="MobiDB-lite"/>
    </source>
</evidence>
<dbReference type="InterPro" id="IPR010767">
    <property type="entry name" value="Phage_CGC-2007_Cje0229"/>
</dbReference>
<evidence type="ECO:0000313" key="4">
    <source>
        <dbReference type="Proteomes" id="UP000293519"/>
    </source>
</evidence>
<evidence type="ECO:0000256" key="2">
    <source>
        <dbReference type="SAM" id="Phobius"/>
    </source>
</evidence>
<keyword evidence="2" id="KW-1133">Transmembrane helix</keyword>
<dbReference type="Proteomes" id="UP000293519">
    <property type="component" value="Unassembled WGS sequence"/>
</dbReference>
<feature type="region of interest" description="Disordered" evidence="1">
    <location>
        <begin position="232"/>
        <end position="256"/>
    </location>
</feature>
<keyword evidence="2" id="KW-0472">Membrane</keyword>
<keyword evidence="2" id="KW-0812">Transmembrane</keyword>
<proteinExistence type="predicted"/>
<evidence type="ECO:0000313" key="3">
    <source>
        <dbReference type="EMBL" id="RZS57473.1"/>
    </source>
</evidence>
<accession>A0A4Q7LST4</accession>
<comment type="caution">
    <text evidence="3">The sequence shown here is derived from an EMBL/GenBank/DDBJ whole genome shotgun (WGS) entry which is preliminary data.</text>
</comment>
<gene>
    <name evidence="3" type="ORF">EV141_1186</name>
</gene>
<dbReference type="AlphaFoldDB" id="A0A4Q7LST4"/>
<feature type="transmembrane region" description="Helical" evidence="2">
    <location>
        <begin position="146"/>
        <end position="165"/>
    </location>
</feature>
<dbReference type="EMBL" id="SGWW01000002">
    <property type="protein sequence ID" value="RZS57473.1"/>
    <property type="molecule type" value="Genomic_DNA"/>
</dbReference>
<reference evidence="3 4" key="1">
    <citation type="journal article" date="2015" name="Stand. Genomic Sci.">
        <title>Genomic Encyclopedia of Bacterial and Archaeal Type Strains, Phase III: the genomes of soil and plant-associated and newly described type strains.</title>
        <authorList>
            <person name="Whitman W.B."/>
            <person name="Woyke T."/>
            <person name="Klenk H.P."/>
            <person name="Zhou Y."/>
            <person name="Lilburn T.G."/>
            <person name="Beck B.J."/>
            <person name="De Vos P."/>
            <person name="Vandamme P."/>
            <person name="Eisen J.A."/>
            <person name="Garrity G."/>
            <person name="Hugenholtz P."/>
            <person name="Kyrpides N.C."/>
        </authorList>
    </citation>
    <scope>NUCLEOTIDE SEQUENCE [LARGE SCALE GENOMIC DNA]</scope>
    <source>
        <strain evidence="3 4">CV2</strain>
    </source>
</reference>
<keyword evidence="4" id="KW-1185">Reference proteome</keyword>
<organism evidence="3 4">
    <name type="scientific">Microcella putealis</name>
    <dbReference type="NCBI Taxonomy" id="337005"/>
    <lineage>
        <taxon>Bacteria</taxon>
        <taxon>Bacillati</taxon>
        <taxon>Actinomycetota</taxon>
        <taxon>Actinomycetes</taxon>
        <taxon>Micrococcales</taxon>
        <taxon>Microbacteriaceae</taxon>
        <taxon>Microcella</taxon>
    </lineage>
</organism>
<feature type="compositionally biased region" description="Basic and acidic residues" evidence="1">
    <location>
        <begin position="244"/>
        <end position="256"/>
    </location>
</feature>
<protein>
    <submittedName>
        <fullName evidence="3">Uncharacterized protein DUF1353</fullName>
    </submittedName>
</protein>
<dbReference type="RefSeq" id="WP_130485040.1">
    <property type="nucleotide sequence ID" value="NZ_SGWW01000002.1"/>
</dbReference>